<dbReference type="GO" id="GO:0000160">
    <property type="term" value="P:phosphorelay signal transduction system"/>
    <property type="evidence" value="ECO:0007669"/>
    <property type="project" value="InterPro"/>
</dbReference>
<dbReference type="InterPro" id="IPR050595">
    <property type="entry name" value="Bact_response_regulator"/>
</dbReference>
<dbReference type="EMBL" id="CP020370">
    <property type="protein sequence ID" value="AUB79598.1"/>
    <property type="molecule type" value="Genomic_DNA"/>
</dbReference>
<dbReference type="PROSITE" id="PS50110">
    <property type="entry name" value="RESPONSE_REGULATORY"/>
    <property type="match status" value="1"/>
</dbReference>
<dbReference type="SMART" id="SM00448">
    <property type="entry name" value="REC"/>
    <property type="match status" value="1"/>
</dbReference>
<organism evidence="4 5">
    <name type="scientific">Candidatus Thiodictyon syntrophicum</name>
    <dbReference type="NCBI Taxonomy" id="1166950"/>
    <lineage>
        <taxon>Bacteria</taxon>
        <taxon>Pseudomonadati</taxon>
        <taxon>Pseudomonadota</taxon>
        <taxon>Gammaproteobacteria</taxon>
        <taxon>Chromatiales</taxon>
        <taxon>Chromatiaceae</taxon>
        <taxon>Thiodictyon</taxon>
    </lineage>
</organism>
<reference evidence="4 5" key="1">
    <citation type="submission" date="2017-03" db="EMBL/GenBank/DDBJ databases">
        <title>Complete genome sequence of Candidatus 'Thiodictyon syntrophicum' sp. nov. strain Cad16T, a photolithoautotroph purple sulfur bacterium isolated from an alpine meromictic lake.</title>
        <authorList>
            <person name="Luedin S.M."/>
            <person name="Pothier J.F."/>
            <person name="Danza F."/>
            <person name="Storelli N."/>
            <person name="Wittwer M."/>
            <person name="Tonolla M."/>
        </authorList>
    </citation>
    <scope>NUCLEOTIDE SEQUENCE [LARGE SCALE GENOMIC DNA]</scope>
    <source>
        <strain evidence="4 5">Cad16T</strain>
    </source>
</reference>
<dbReference type="SUPFAM" id="SSF52172">
    <property type="entry name" value="CheY-like"/>
    <property type="match status" value="1"/>
</dbReference>
<keyword evidence="5" id="KW-1185">Reference proteome</keyword>
<name>A0A2K8U1Y9_9GAMM</name>
<evidence type="ECO:0000313" key="5">
    <source>
        <dbReference type="Proteomes" id="UP000232638"/>
    </source>
</evidence>
<dbReference type="KEGG" id="tsy:THSYN_00565"/>
<dbReference type="PANTHER" id="PTHR44591">
    <property type="entry name" value="STRESS RESPONSE REGULATOR PROTEIN 1"/>
    <property type="match status" value="1"/>
</dbReference>
<dbReference type="Pfam" id="PF00072">
    <property type="entry name" value="Response_reg"/>
    <property type="match status" value="1"/>
</dbReference>
<dbReference type="Gene3D" id="3.40.50.2300">
    <property type="match status" value="1"/>
</dbReference>
<sequence>MSCFEIHPARSRPQEADPMPATINPRIVLIDDDPRLLAATARLIAAWGYRCETFTDGRAALTAMAADPPALLLVDIYMPDLDGFEVIARMRLIAPGTRIIAISGDIVRGHPTHVLAVSEQLGVDATIQKPLRPEQLRTLLGQLCAPASTA</sequence>
<feature type="modified residue" description="4-aspartylphosphate" evidence="2">
    <location>
        <position position="75"/>
    </location>
</feature>
<accession>A0A2K8U1Y9</accession>
<dbReference type="PANTHER" id="PTHR44591:SF23">
    <property type="entry name" value="CHEY SUBFAMILY"/>
    <property type="match status" value="1"/>
</dbReference>
<evidence type="ECO:0000256" key="1">
    <source>
        <dbReference type="ARBA" id="ARBA00022553"/>
    </source>
</evidence>
<evidence type="ECO:0000313" key="4">
    <source>
        <dbReference type="EMBL" id="AUB79598.1"/>
    </source>
</evidence>
<dbReference type="AlphaFoldDB" id="A0A2K8U1Y9"/>
<gene>
    <name evidence="4" type="ORF">THSYN_00565</name>
</gene>
<keyword evidence="1 2" id="KW-0597">Phosphoprotein</keyword>
<evidence type="ECO:0000259" key="3">
    <source>
        <dbReference type="PROSITE" id="PS50110"/>
    </source>
</evidence>
<dbReference type="InterPro" id="IPR011006">
    <property type="entry name" value="CheY-like_superfamily"/>
</dbReference>
<evidence type="ECO:0000256" key="2">
    <source>
        <dbReference type="PROSITE-ProRule" id="PRU00169"/>
    </source>
</evidence>
<protein>
    <recommendedName>
        <fullName evidence="3">Response regulatory domain-containing protein</fullName>
    </recommendedName>
</protein>
<dbReference type="Proteomes" id="UP000232638">
    <property type="component" value="Chromosome"/>
</dbReference>
<dbReference type="InterPro" id="IPR001789">
    <property type="entry name" value="Sig_transdc_resp-reg_receiver"/>
</dbReference>
<feature type="domain" description="Response regulatory" evidence="3">
    <location>
        <begin position="26"/>
        <end position="144"/>
    </location>
</feature>
<proteinExistence type="predicted"/>
<dbReference type="CDD" id="cd00156">
    <property type="entry name" value="REC"/>
    <property type="match status" value="1"/>
</dbReference>